<evidence type="ECO:0000313" key="12">
    <source>
        <dbReference type="Proteomes" id="UP000277424"/>
    </source>
</evidence>
<dbReference type="Pfam" id="PF16998">
    <property type="entry name" value="17kDa_Anti_2"/>
    <property type="match status" value="1"/>
</dbReference>
<gene>
    <name evidence="11" type="ORF">BCL74_1171</name>
</gene>
<proteinExistence type="inferred from homology"/>
<sequence>MRTRIIAIALAAPLALAACENSGVGTKQGIGGVLGGVGGAVAGAQFGSGTGQLAATAAGALLGAYLGSEVGRGLDEVDRQRAQNAFSRANTAPIGQTITWNNPNTGNSGSVTPVRDGTASSGEYCREYQTTVYVDGKSQNAHGVACRQADGSWKMVN</sequence>
<dbReference type="AlphaFoldDB" id="A0A420WQS2"/>
<keyword evidence="6" id="KW-0449">Lipoprotein</keyword>
<evidence type="ECO:0000256" key="4">
    <source>
        <dbReference type="ARBA" id="ARBA00022729"/>
    </source>
</evidence>
<evidence type="ECO:0000256" key="6">
    <source>
        <dbReference type="ARBA" id="ARBA00023288"/>
    </source>
</evidence>
<feature type="signal peptide" evidence="8">
    <location>
        <begin position="1"/>
        <end position="17"/>
    </location>
</feature>
<evidence type="ECO:0000256" key="1">
    <source>
        <dbReference type="ARBA" id="ARBA00004459"/>
    </source>
</evidence>
<comment type="similarity">
    <text evidence="2">Belongs to the rickettsiale 17 kDa surface antigen family.</text>
</comment>
<keyword evidence="4 8" id="KW-0732">Signal</keyword>
<comment type="subcellular location">
    <subcellularLocation>
        <location evidence="1">Cell outer membrane</location>
        <topology evidence="1">Lipid-anchor</topology>
    </subcellularLocation>
</comment>
<comment type="caution">
    <text evidence="11">The sequence shown here is derived from an EMBL/GenBank/DDBJ whole genome shotgun (WGS) entry which is preliminary data.</text>
</comment>
<accession>A0A420WQS2</accession>
<evidence type="ECO:0000313" key="11">
    <source>
        <dbReference type="EMBL" id="RKQ73383.1"/>
    </source>
</evidence>
<dbReference type="RefSeq" id="WP_008944292.1">
    <property type="nucleotide sequence ID" value="NZ_RBIG01000001.1"/>
</dbReference>
<dbReference type="InterPro" id="IPR032635">
    <property type="entry name" value="Anti_2"/>
</dbReference>
<evidence type="ECO:0000256" key="8">
    <source>
        <dbReference type="SAM" id="SignalP"/>
    </source>
</evidence>
<protein>
    <recommendedName>
        <fullName evidence="3">17 kDa surface antigen</fullName>
    </recommendedName>
</protein>
<dbReference type="OrthoDB" id="5402098at2"/>
<dbReference type="Proteomes" id="UP000277424">
    <property type="component" value="Unassembled WGS sequence"/>
</dbReference>
<evidence type="ECO:0000256" key="3">
    <source>
        <dbReference type="ARBA" id="ARBA00015281"/>
    </source>
</evidence>
<dbReference type="PROSITE" id="PS51257">
    <property type="entry name" value="PROKAR_LIPOPROTEIN"/>
    <property type="match status" value="1"/>
</dbReference>
<evidence type="ECO:0000259" key="9">
    <source>
        <dbReference type="Pfam" id="PF05433"/>
    </source>
</evidence>
<feature type="chain" id="PRO_5019403567" description="17 kDa surface antigen" evidence="8">
    <location>
        <begin position="18"/>
        <end position="157"/>
    </location>
</feature>
<dbReference type="PIRSF" id="PIRSF002721">
    <property type="entry name" value="Surface_antigen_Rickettsia"/>
    <property type="match status" value="1"/>
</dbReference>
<dbReference type="InterPro" id="IPR008816">
    <property type="entry name" value="Gly_zipper_2TM_dom"/>
</dbReference>
<evidence type="ECO:0000256" key="5">
    <source>
        <dbReference type="ARBA" id="ARBA00023139"/>
    </source>
</evidence>
<dbReference type="EMBL" id="RBIG01000001">
    <property type="protein sequence ID" value="RKQ73383.1"/>
    <property type="molecule type" value="Genomic_DNA"/>
</dbReference>
<evidence type="ECO:0000256" key="7">
    <source>
        <dbReference type="SAM" id="MobiDB-lite"/>
    </source>
</evidence>
<evidence type="ECO:0000259" key="10">
    <source>
        <dbReference type="Pfam" id="PF16998"/>
    </source>
</evidence>
<organism evidence="11 12">
    <name type="scientific">Oceanibaculum indicum</name>
    <dbReference type="NCBI Taxonomy" id="526216"/>
    <lineage>
        <taxon>Bacteria</taxon>
        <taxon>Pseudomonadati</taxon>
        <taxon>Pseudomonadota</taxon>
        <taxon>Alphaproteobacteria</taxon>
        <taxon>Rhodospirillales</taxon>
        <taxon>Oceanibaculaceae</taxon>
        <taxon>Oceanibaculum</taxon>
    </lineage>
</organism>
<feature type="domain" description="Glycine zipper 2TM" evidence="9">
    <location>
        <begin position="30"/>
        <end position="71"/>
    </location>
</feature>
<dbReference type="Pfam" id="PF05433">
    <property type="entry name" value="Rick_17kDa_Anti"/>
    <property type="match status" value="1"/>
</dbReference>
<keyword evidence="5" id="KW-0564">Palmitate</keyword>
<dbReference type="InterPro" id="IPR016364">
    <property type="entry name" value="Surface_antigen_Rickettsia"/>
</dbReference>
<feature type="compositionally biased region" description="Polar residues" evidence="7">
    <location>
        <begin position="95"/>
        <end position="111"/>
    </location>
</feature>
<name>A0A420WQS2_9PROT</name>
<reference evidence="11 12" key="1">
    <citation type="submission" date="2018-10" db="EMBL/GenBank/DDBJ databases">
        <title>Comparative analysis of microorganisms from saline springs in Andes Mountain Range, Colombia.</title>
        <authorList>
            <person name="Rubin E."/>
        </authorList>
    </citation>
    <scope>NUCLEOTIDE SEQUENCE [LARGE SCALE GENOMIC DNA]</scope>
    <source>
        <strain evidence="11 12">USBA 36</strain>
    </source>
</reference>
<dbReference type="GO" id="GO:0009279">
    <property type="term" value="C:cell outer membrane"/>
    <property type="evidence" value="ECO:0007669"/>
    <property type="project" value="UniProtKB-SubCell"/>
</dbReference>
<feature type="domain" description="Surface antigen" evidence="10">
    <location>
        <begin position="75"/>
        <end position="156"/>
    </location>
</feature>
<feature type="region of interest" description="Disordered" evidence="7">
    <location>
        <begin position="95"/>
        <end position="116"/>
    </location>
</feature>
<evidence type="ECO:0000256" key="2">
    <source>
        <dbReference type="ARBA" id="ARBA00008681"/>
    </source>
</evidence>